<name>M5RLJ1_9BACT</name>
<reference evidence="2 3" key="1">
    <citation type="journal article" date="2013" name="Mar. Genomics">
        <title>Expression of sulfatases in Rhodopirellula baltica and the diversity of sulfatases in the genus Rhodopirellula.</title>
        <authorList>
            <person name="Wegner C.E."/>
            <person name="Richter-Heitmann T."/>
            <person name="Klindworth A."/>
            <person name="Klockow C."/>
            <person name="Richter M."/>
            <person name="Achstetter T."/>
            <person name="Glockner F.O."/>
            <person name="Harder J."/>
        </authorList>
    </citation>
    <scope>NUCLEOTIDE SEQUENCE [LARGE SCALE GENOMIC DNA]</scope>
    <source>
        <strain evidence="2 3">SM1</strain>
    </source>
</reference>
<dbReference type="AlphaFoldDB" id="M5RLJ1"/>
<dbReference type="Proteomes" id="UP000011991">
    <property type="component" value="Unassembled WGS sequence"/>
</dbReference>
<evidence type="ECO:0000256" key="1">
    <source>
        <dbReference type="SAM" id="MobiDB-lite"/>
    </source>
</evidence>
<evidence type="ECO:0000313" key="3">
    <source>
        <dbReference type="Proteomes" id="UP000011991"/>
    </source>
</evidence>
<feature type="compositionally biased region" description="Polar residues" evidence="1">
    <location>
        <begin position="23"/>
        <end position="37"/>
    </location>
</feature>
<comment type="caution">
    <text evidence="2">The sequence shown here is derived from an EMBL/GenBank/DDBJ whole genome shotgun (WGS) entry which is preliminary data.</text>
</comment>
<dbReference type="PATRIC" id="fig|1265738.3.peg.2981"/>
<feature type="region of interest" description="Disordered" evidence="1">
    <location>
        <begin position="23"/>
        <end position="45"/>
    </location>
</feature>
<sequence length="45" mass="4960">MTDEEAIASLPRVSILTAHSKKNNSTEIALRQKSVNINHDRTTPA</sequence>
<dbReference type="EMBL" id="ANOG01000429">
    <property type="protein sequence ID" value="EMI20071.1"/>
    <property type="molecule type" value="Genomic_DNA"/>
</dbReference>
<keyword evidence="3" id="KW-1185">Reference proteome</keyword>
<accession>M5RLJ1</accession>
<evidence type="ECO:0000313" key="2">
    <source>
        <dbReference type="EMBL" id="EMI20071.1"/>
    </source>
</evidence>
<gene>
    <name evidence="2" type="ORF">RMSM_02985</name>
</gene>
<protein>
    <submittedName>
        <fullName evidence="2">Uncharacterized protein</fullName>
    </submittedName>
</protein>
<proteinExistence type="predicted"/>
<organism evidence="2 3">
    <name type="scientific">Rhodopirellula maiorica SM1</name>
    <dbReference type="NCBI Taxonomy" id="1265738"/>
    <lineage>
        <taxon>Bacteria</taxon>
        <taxon>Pseudomonadati</taxon>
        <taxon>Planctomycetota</taxon>
        <taxon>Planctomycetia</taxon>
        <taxon>Pirellulales</taxon>
        <taxon>Pirellulaceae</taxon>
        <taxon>Novipirellula</taxon>
    </lineage>
</organism>